<reference evidence="2 3" key="1">
    <citation type="submission" date="2015-11" db="EMBL/GenBank/DDBJ databases">
        <title>Genome sequences of Lysobacter enzymogenes strain C3 and Lysobacter antibioticus ATCC 29479.</title>
        <authorList>
            <person name="Kobayashi D.Y."/>
        </authorList>
    </citation>
    <scope>NUCLEOTIDE SEQUENCE [LARGE SCALE GENOMIC DNA]</scope>
    <source>
        <strain evidence="2 3">C3</strain>
    </source>
</reference>
<name>A0A0S2DLQ7_LYSEN</name>
<accession>A0A0S2DLQ7</accession>
<organism evidence="2 3">
    <name type="scientific">Lysobacter enzymogenes</name>
    <dbReference type="NCBI Taxonomy" id="69"/>
    <lineage>
        <taxon>Bacteria</taxon>
        <taxon>Pseudomonadati</taxon>
        <taxon>Pseudomonadota</taxon>
        <taxon>Gammaproteobacteria</taxon>
        <taxon>Lysobacterales</taxon>
        <taxon>Lysobacteraceae</taxon>
        <taxon>Lysobacter</taxon>
    </lineage>
</organism>
<dbReference type="STRING" id="69.GLE_3905"/>
<proteinExistence type="predicted"/>
<dbReference type="PATRIC" id="fig|69.6.peg.3842"/>
<gene>
    <name evidence="2" type="ORF">GLE_3905</name>
</gene>
<keyword evidence="2" id="KW-0396">Initiation factor</keyword>
<feature type="region of interest" description="Disordered" evidence="1">
    <location>
        <begin position="62"/>
        <end position="90"/>
    </location>
</feature>
<evidence type="ECO:0000313" key="2">
    <source>
        <dbReference type="EMBL" id="ALN59247.1"/>
    </source>
</evidence>
<evidence type="ECO:0000313" key="3">
    <source>
        <dbReference type="Proteomes" id="UP000061569"/>
    </source>
</evidence>
<dbReference type="AlphaFoldDB" id="A0A0S2DLQ7"/>
<dbReference type="GO" id="GO:0003743">
    <property type="term" value="F:translation initiation factor activity"/>
    <property type="evidence" value="ECO:0007669"/>
    <property type="project" value="UniProtKB-KW"/>
</dbReference>
<evidence type="ECO:0000256" key="1">
    <source>
        <dbReference type="SAM" id="MobiDB-lite"/>
    </source>
</evidence>
<dbReference type="EMBL" id="CP013140">
    <property type="protein sequence ID" value="ALN59247.1"/>
    <property type="molecule type" value="Genomic_DNA"/>
</dbReference>
<keyword evidence="2" id="KW-0648">Protein biosynthesis</keyword>
<protein>
    <submittedName>
        <fullName evidence="2">Translation initiation factor IF-2-like protein</fullName>
    </submittedName>
</protein>
<sequence length="107" mass="10784">MRRGVGSHGVHDTGAVAKRVFADVAAPRSGTKASGLKALPPQPGLRATARCPAPACKALVGGPSGPTLSDQPTGINHLAPSPDPVGTFAPSFFRMAASTPPRPEPDP</sequence>
<dbReference type="KEGG" id="lez:GLE_3905"/>
<dbReference type="Proteomes" id="UP000061569">
    <property type="component" value="Chromosome"/>
</dbReference>